<dbReference type="Proteomes" id="UP000794436">
    <property type="component" value="Unassembled WGS sequence"/>
</dbReference>
<feature type="compositionally biased region" description="Polar residues" evidence="2">
    <location>
        <begin position="109"/>
        <end position="126"/>
    </location>
</feature>
<evidence type="ECO:0000256" key="2">
    <source>
        <dbReference type="SAM" id="MobiDB-lite"/>
    </source>
</evidence>
<dbReference type="PANTHER" id="PTHR35796">
    <property type="entry name" value="HYPOTHETICAL CYTOSOLIC PROTEIN"/>
    <property type="match status" value="1"/>
</dbReference>
<proteinExistence type="predicted"/>
<dbReference type="EMBL" id="SPLM01000109">
    <property type="protein sequence ID" value="TMW59800.1"/>
    <property type="molecule type" value="Genomic_DNA"/>
</dbReference>
<feature type="region of interest" description="Disordered" evidence="2">
    <location>
        <begin position="109"/>
        <end position="131"/>
    </location>
</feature>
<protein>
    <submittedName>
        <fullName evidence="3">Uncharacterized protein</fullName>
    </submittedName>
</protein>
<gene>
    <name evidence="3" type="ORF">Poli38472_004869</name>
</gene>
<evidence type="ECO:0000313" key="4">
    <source>
        <dbReference type="Proteomes" id="UP000794436"/>
    </source>
</evidence>
<sequence>MDMHAHDALPHDIVPSVATADDEEVLQSIADVFHEGTEAVAPWEVEKSTPEELPSFEDSLDFLAALELDTPPPSDNGLFSLISPAFTGNPLPWTPVPCAPWPPGIVKSPPTSLSMDTSAPMPSNSTRMKRGRANKREELLYLRSTVSELEEKLSELQEKHAEKEEPTPDDLLIKSVWADVATRQHEQRRSAEEENAKLKMMLEEQIKVAKALEQLLRKRNNLELLSTSSTSSSGKRARIFSGKCPLDHDSILDELQGGLTHMYTQVDAMMADPRFKTSSTKTLRDIQLRSEASVGASVEIVESRVLPFDFRVTADAFWTIMLRRKHHTLLRKTYTEKIYTSTSDTLAKSFEGQLEFPRASADFRSIIVQKMFAEKNRFVFVGHMLSEPRRVLEKPMRGALMRHRGWSVIQPGPSPNTTLMQSYHVSTPELYEAVPDQRSMVGALTNFILVTVEVHLDLDIQELENHLLQNKKEVKEEEEDDKKIKMERTEDL</sequence>
<comment type="caution">
    <text evidence="3">The sequence shown here is derived from an EMBL/GenBank/DDBJ whole genome shotgun (WGS) entry which is preliminary data.</text>
</comment>
<feature type="coiled-coil region" evidence="1">
    <location>
        <begin position="132"/>
        <end position="208"/>
    </location>
</feature>
<dbReference type="OrthoDB" id="69983at2759"/>
<organism evidence="3 4">
    <name type="scientific">Pythium oligandrum</name>
    <name type="common">Mycoparasitic fungus</name>
    <dbReference type="NCBI Taxonomy" id="41045"/>
    <lineage>
        <taxon>Eukaryota</taxon>
        <taxon>Sar</taxon>
        <taxon>Stramenopiles</taxon>
        <taxon>Oomycota</taxon>
        <taxon>Peronosporomycetes</taxon>
        <taxon>Pythiales</taxon>
        <taxon>Pythiaceae</taxon>
        <taxon>Pythium</taxon>
    </lineage>
</organism>
<accession>A0A8K1CB05</accession>
<dbReference type="PANTHER" id="PTHR35796:SF3">
    <property type="entry name" value="BHLH DOMAIN-CONTAINING PROTEIN"/>
    <property type="match status" value="1"/>
</dbReference>
<dbReference type="AlphaFoldDB" id="A0A8K1CB05"/>
<reference evidence="3" key="1">
    <citation type="submission" date="2019-03" db="EMBL/GenBank/DDBJ databases">
        <title>Long read genome sequence of the mycoparasitic Pythium oligandrum ATCC 38472 isolated from sugarbeet rhizosphere.</title>
        <authorList>
            <person name="Gaulin E."/>
        </authorList>
    </citation>
    <scope>NUCLEOTIDE SEQUENCE</scope>
    <source>
        <strain evidence="3">ATCC 38472_TT</strain>
    </source>
</reference>
<keyword evidence="4" id="KW-1185">Reference proteome</keyword>
<keyword evidence="1" id="KW-0175">Coiled coil</keyword>
<feature type="region of interest" description="Disordered" evidence="2">
    <location>
        <begin position="472"/>
        <end position="492"/>
    </location>
</feature>
<evidence type="ECO:0000256" key="1">
    <source>
        <dbReference type="SAM" id="Coils"/>
    </source>
</evidence>
<name>A0A8K1CB05_PYTOL</name>
<evidence type="ECO:0000313" key="3">
    <source>
        <dbReference type="EMBL" id="TMW59800.1"/>
    </source>
</evidence>